<dbReference type="PRINTS" id="PR00080">
    <property type="entry name" value="SDRFAMILY"/>
</dbReference>
<accession>A0ABW0F3S4</accession>
<organism evidence="2 3">
    <name type="scientific">Bosea minatitlanensis</name>
    <dbReference type="NCBI Taxonomy" id="128782"/>
    <lineage>
        <taxon>Bacteria</taxon>
        <taxon>Pseudomonadati</taxon>
        <taxon>Pseudomonadota</taxon>
        <taxon>Alphaproteobacteria</taxon>
        <taxon>Hyphomicrobiales</taxon>
        <taxon>Boseaceae</taxon>
        <taxon>Bosea</taxon>
    </lineage>
</organism>
<evidence type="ECO:0000256" key="1">
    <source>
        <dbReference type="ARBA" id="ARBA00006484"/>
    </source>
</evidence>
<dbReference type="GO" id="GO:0016491">
    <property type="term" value="F:oxidoreductase activity"/>
    <property type="evidence" value="ECO:0007669"/>
    <property type="project" value="UniProtKB-KW"/>
</dbReference>
<proteinExistence type="inferred from homology"/>
<reference evidence="3" key="1">
    <citation type="journal article" date="2019" name="Int. J. Syst. Evol. Microbiol.">
        <title>The Global Catalogue of Microorganisms (GCM) 10K type strain sequencing project: providing services to taxonomists for standard genome sequencing and annotation.</title>
        <authorList>
            <consortium name="The Broad Institute Genomics Platform"/>
            <consortium name="The Broad Institute Genome Sequencing Center for Infectious Disease"/>
            <person name="Wu L."/>
            <person name="Ma J."/>
        </authorList>
    </citation>
    <scope>NUCLEOTIDE SEQUENCE [LARGE SCALE GENOMIC DNA]</scope>
    <source>
        <strain evidence="3">CGMCC 1.15643</strain>
    </source>
</reference>
<dbReference type="PANTHER" id="PTHR42760">
    <property type="entry name" value="SHORT-CHAIN DEHYDROGENASES/REDUCTASES FAMILY MEMBER"/>
    <property type="match status" value="1"/>
</dbReference>
<protein>
    <submittedName>
        <fullName evidence="2">SDR family NAD(P)-dependent oxidoreductase</fullName>
        <ecNumber evidence="2">1.1.1.-</ecNumber>
    </submittedName>
</protein>
<dbReference type="PROSITE" id="PS00061">
    <property type="entry name" value="ADH_SHORT"/>
    <property type="match status" value="1"/>
</dbReference>
<dbReference type="EC" id="1.1.1.-" evidence="2"/>
<sequence>MDKVLIVTGGSRGIGAATAKLAAERGWSVMTTYLERREPAEDVVQAILAAGGKAATMQADTSRPEDVSKLFDETEKRFGRVTGLVNNAGMNGGPSNLIDTPVDELRRLIDTNIFGCMLCAREAITRMARSRGGQGGAIVNLGSVSARLGSAGERVHYSASKGAVLSFTQGLGREAIKEGVRVNCVSPGLTETEMNPAARIERILPVVPIGRVAQPIEIAQVILFLLSDEASYVTGTEVTVSGGR</sequence>
<dbReference type="CDD" id="cd05233">
    <property type="entry name" value="SDR_c"/>
    <property type="match status" value="1"/>
</dbReference>
<keyword evidence="3" id="KW-1185">Reference proteome</keyword>
<dbReference type="Proteomes" id="UP001595976">
    <property type="component" value="Unassembled WGS sequence"/>
</dbReference>
<comment type="similarity">
    <text evidence="1">Belongs to the short-chain dehydrogenases/reductases (SDR) family.</text>
</comment>
<dbReference type="InterPro" id="IPR036291">
    <property type="entry name" value="NAD(P)-bd_dom_sf"/>
</dbReference>
<dbReference type="InterPro" id="IPR020904">
    <property type="entry name" value="Sc_DH/Rdtase_CS"/>
</dbReference>
<name>A0ABW0F3S4_9HYPH</name>
<keyword evidence="2" id="KW-0560">Oxidoreductase</keyword>
<dbReference type="EMBL" id="JBHSLI010000004">
    <property type="protein sequence ID" value="MFC5293538.1"/>
    <property type="molecule type" value="Genomic_DNA"/>
</dbReference>
<dbReference type="SUPFAM" id="SSF51735">
    <property type="entry name" value="NAD(P)-binding Rossmann-fold domains"/>
    <property type="match status" value="1"/>
</dbReference>
<evidence type="ECO:0000313" key="3">
    <source>
        <dbReference type="Proteomes" id="UP001595976"/>
    </source>
</evidence>
<comment type="caution">
    <text evidence="2">The sequence shown here is derived from an EMBL/GenBank/DDBJ whole genome shotgun (WGS) entry which is preliminary data.</text>
</comment>
<dbReference type="Gene3D" id="3.40.50.720">
    <property type="entry name" value="NAD(P)-binding Rossmann-like Domain"/>
    <property type="match status" value="1"/>
</dbReference>
<dbReference type="RefSeq" id="WP_158448183.1">
    <property type="nucleotide sequence ID" value="NZ_JAOAOS010000013.1"/>
</dbReference>
<dbReference type="PANTHER" id="PTHR42760:SF40">
    <property type="entry name" value="3-OXOACYL-[ACYL-CARRIER-PROTEIN] REDUCTASE, CHLOROPLASTIC"/>
    <property type="match status" value="1"/>
</dbReference>
<dbReference type="InterPro" id="IPR002347">
    <property type="entry name" value="SDR_fam"/>
</dbReference>
<dbReference type="Pfam" id="PF13561">
    <property type="entry name" value="adh_short_C2"/>
    <property type="match status" value="1"/>
</dbReference>
<dbReference type="PRINTS" id="PR00081">
    <property type="entry name" value="GDHRDH"/>
</dbReference>
<gene>
    <name evidence="2" type="ORF">ACFPK2_11115</name>
</gene>
<evidence type="ECO:0000313" key="2">
    <source>
        <dbReference type="EMBL" id="MFC5293538.1"/>
    </source>
</evidence>